<evidence type="ECO:0000259" key="5">
    <source>
        <dbReference type="Pfam" id="PF13361"/>
    </source>
</evidence>
<evidence type="ECO:0000256" key="2">
    <source>
        <dbReference type="ARBA" id="ARBA00022801"/>
    </source>
</evidence>
<evidence type="ECO:0000313" key="7">
    <source>
        <dbReference type="Proteomes" id="UP000013827"/>
    </source>
</evidence>
<dbReference type="PaxDb" id="2903-EOD03748"/>
<reference evidence="6" key="2">
    <citation type="submission" date="2024-10" db="UniProtKB">
        <authorList>
            <consortium name="EnsemblProtists"/>
        </authorList>
    </citation>
    <scope>IDENTIFICATION</scope>
</reference>
<dbReference type="InterPro" id="IPR014017">
    <property type="entry name" value="DNA_helicase_UvrD-like_C"/>
</dbReference>
<dbReference type="KEGG" id="ehx:EMIHUDRAFT_241789"/>
<dbReference type="Pfam" id="PF13361">
    <property type="entry name" value="UvrD_C"/>
    <property type="match status" value="1"/>
</dbReference>
<sequence>MHNTAHRDGGDAVELHAAKTPDAEMALIVKLIRSLHTDGAPFDHTDIAILFRTNAPARSLEEYLQKATIYVYPAAAYLLRPHR</sequence>
<dbReference type="RefSeq" id="XP_005756177.1">
    <property type="nucleotide sequence ID" value="XM_005756120.1"/>
</dbReference>
<dbReference type="EnsemblProtists" id="EOD03748">
    <property type="protein sequence ID" value="EOD03748"/>
    <property type="gene ID" value="EMIHUDRAFT_221907"/>
</dbReference>
<dbReference type="RefSeq" id="XP_005773214.1">
    <property type="nucleotide sequence ID" value="XM_005773157.1"/>
</dbReference>
<reference evidence="7" key="1">
    <citation type="journal article" date="2013" name="Nature">
        <title>Pan genome of the phytoplankton Emiliania underpins its global distribution.</title>
        <authorList>
            <person name="Read B.A."/>
            <person name="Kegel J."/>
            <person name="Klute M.J."/>
            <person name="Kuo A."/>
            <person name="Lefebvre S.C."/>
            <person name="Maumus F."/>
            <person name="Mayer C."/>
            <person name="Miller J."/>
            <person name="Monier A."/>
            <person name="Salamov A."/>
            <person name="Young J."/>
            <person name="Aguilar M."/>
            <person name="Claverie J.M."/>
            <person name="Frickenhaus S."/>
            <person name="Gonzalez K."/>
            <person name="Herman E.K."/>
            <person name="Lin Y.C."/>
            <person name="Napier J."/>
            <person name="Ogata H."/>
            <person name="Sarno A.F."/>
            <person name="Shmutz J."/>
            <person name="Schroeder D."/>
            <person name="de Vargas C."/>
            <person name="Verret F."/>
            <person name="von Dassow P."/>
            <person name="Valentin K."/>
            <person name="Van de Peer Y."/>
            <person name="Wheeler G."/>
            <person name="Dacks J.B."/>
            <person name="Delwiche C.F."/>
            <person name="Dyhrman S.T."/>
            <person name="Glockner G."/>
            <person name="John U."/>
            <person name="Richards T."/>
            <person name="Worden A.Z."/>
            <person name="Zhang X."/>
            <person name="Grigoriev I.V."/>
            <person name="Allen A.E."/>
            <person name="Bidle K."/>
            <person name="Borodovsky M."/>
            <person name="Bowler C."/>
            <person name="Brownlee C."/>
            <person name="Cock J.M."/>
            <person name="Elias M."/>
            <person name="Gladyshev V.N."/>
            <person name="Groth M."/>
            <person name="Guda C."/>
            <person name="Hadaegh A."/>
            <person name="Iglesias-Rodriguez M.D."/>
            <person name="Jenkins J."/>
            <person name="Jones B.M."/>
            <person name="Lawson T."/>
            <person name="Leese F."/>
            <person name="Lindquist E."/>
            <person name="Lobanov A."/>
            <person name="Lomsadze A."/>
            <person name="Malik S.B."/>
            <person name="Marsh M.E."/>
            <person name="Mackinder L."/>
            <person name="Mock T."/>
            <person name="Mueller-Roeber B."/>
            <person name="Pagarete A."/>
            <person name="Parker M."/>
            <person name="Probert I."/>
            <person name="Quesneville H."/>
            <person name="Raines C."/>
            <person name="Rensing S.A."/>
            <person name="Riano-Pachon D.M."/>
            <person name="Richier S."/>
            <person name="Rokitta S."/>
            <person name="Shiraiwa Y."/>
            <person name="Soanes D.M."/>
            <person name="van der Giezen M."/>
            <person name="Wahlund T.M."/>
            <person name="Williams B."/>
            <person name="Wilson W."/>
            <person name="Wolfe G."/>
            <person name="Wurch L.L."/>
        </authorList>
    </citation>
    <scope>NUCLEOTIDE SEQUENCE</scope>
</reference>
<dbReference type="GO" id="GO:0016787">
    <property type="term" value="F:hydrolase activity"/>
    <property type="evidence" value="ECO:0007669"/>
    <property type="project" value="UniProtKB-KW"/>
</dbReference>
<dbReference type="EnsemblProtists" id="EOD20785">
    <property type="protein sequence ID" value="EOD20785"/>
    <property type="gene ID" value="EMIHUDRAFT_241789"/>
</dbReference>
<dbReference type="GO" id="GO:0004386">
    <property type="term" value="F:helicase activity"/>
    <property type="evidence" value="ECO:0007669"/>
    <property type="project" value="UniProtKB-KW"/>
</dbReference>
<dbReference type="Gene3D" id="3.40.50.300">
    <property type="entry name" value="P-loop containing nucleotide triphosphate hydrolases"/>
    <property type="match status" value="1"/>
</dbReference>
<evidence type="ECO:0000256" key="1">
    <source>
        <dbReference type="ARBA" id="ARBA00022741"/>
    </source>
</evidence>
<keyword evidence="1" id="KW-0547">Nucleotide-binding</keyword>
<dbReference type="GeneID" id="17266342"/>
<evidence type="ECO:0000256" key="3">
    <source>
        <dbReference type="ARBA" id="ARBA00022806"/>
    </source>
</evidence>
<feature type="domain" description="UvrD-like helicase C-terminal" evidence="5">
    <location>
        <begin position="6"/>
        <end position="69"/>
    </location>
</feature>
<dbReference type="InterPro" id="IPR027417">
    <property type="entry name" value="P-loop_NTPase"/>
</dbReference>
<dbReference type="SUPFAM" id="SSF52540">
    <property type="entry name" value="P-loop containing nucleoside triphosphate hydrolases"/>
    <property type="match status" value="1"/>
</dbReference>
<keyword evidence="7" id="KW-1185">Reference proteome</keyword>
<evidence type="ECO:0000256" key="4">
    <source>
        <dbReference type="ARBA" id="ARBA00022840"/>
    </source>
</evidence>
<keyword evidence="4" id="KW-0067">ATP-binding</keyword>
<dbReference type="KEGG" id="ehx:EMIHUDRAFT_221907"/>
<keyword evidence="3" id="KW-0347">Helicase</keyword>
<dbReference type="AlphaFoldDB" id="A0A0D3HXL3"/>
<name>A0A0D3HXL3_EMIH1</name>
<dbReference type="Proteomes" id="UP000013827">
    <property type="component" value="Unassembled WGS sequence"/>
</dbReference>
<protein>
    <recommendedName>
        <fullName evidence="5">UvrD-like helicase C-terminal domain-containing protein</fullName>
    </recommendedName>
</protein>
<evidence type="ECO:0000313" key="6">
    <source>
        <dbReference type="EnsemblProtists" id="EOD03748"/>
    </source>
</evidence>
<dbReference type="GeneID" id="17249895"/>
<dbReference type="HOGENOM" id="CLU_2547340_0_0_1"/>
<dbReference type="GO" id="GO:0005524">
    <property type="term" value="F:ATP binding"/>
    <property type="evidence" value="ECO:0007669"/>
    <property type="project" value="UniProtKB-KW"/>
</dbReference>
<organism evidence="6 7">
    <name type="scientific">Emiliania huxleyi (strain CCMP1516)</name>
    <dbReference type="NCBI Taxonomy" id="280463"/>
    <lineage>
        <taxon>Eukaryota</taxon>
        <taxon>Haptista</taxon>
        <taxon>Haptophyta</taxon>
        <taxon>Prymnesiophyceae</taxon>
        <taxon>Isochrysidales</taxon>
        <taxon>Noelaerhabdaceae</taxon>
        <taxon>Emiliania</taxon>
    </lineage>
</organism>
<accession>A0A0D3HXL3</accession>
<keyword evidence="2" id="KW-0378">Hydrolase</keyword>
<proteinExistence type="predicted"/>